<evidence type="ECO:0000256" key="7">
    <source>
        <dbReference type="ARBA" id="ARBA00022839"/>
    </source>
</evidence>
<protein>
    <recommendedName>
        <fullName evidence="13">DNA 3'-5' helicase</fullName>
        <ecNumber evidence="13">5.6.2.4</ecNumber>
    </recommendedName>
    <alternativeName>
        <fullName evidence="14">DNA 3'-5' helicase II</fullName>
    </alternativeName>
</protein>
<dbReference type="Proteomes" id="UP001218231">
    <property type="component" value="Plasmid unnamed3"/>
</dbReference>
<dbReference type="InterPro" id="IPR011335">
    <property type="entry name" value="Restrct_endonuc-II-like"/>
</dbReference>
<evidence type="ECO:0000256" key="1">
    <source>
        <dbReference type="ARBA" id="ARBA00009922"/>
    </source>
</evidence>
<dbReference type="PROSITE" id="PS51198">
    <property type="entry name" value="UVRD_HELICASE_ATP_BIND"/>
    <property type="match status" value="1"/>
</dbReference>
<name>A0ABY7U7I0_9SPHN</name>
<dbReference type="Pfam" id="PF00580">
    <property type="entry name" value="UvrD-helicase"/>
    <property type="match status" value="1"/>
</dbReference>
<evidence type="ECO:0000256" key="9">
    <source>
        <dbReference type="ARBA" id="ARBA00023125"/>
    </source>
</evidence>
<dbReference type="Gene3D" id="3.90.320.10">
    <property type="match status" value="1"/>
</dbReference>
<dbReference type="InterPro" id="IPR011604">
    <property type="entry name" value="PDDEXK-like_dom_sf"/>
</dbReference>
<dbReference type="InterPro" id="IPR014016">
    <property type="entry name" value="UvrD-like_ATP-bd"/>
</dbReference>
<evidence type="ECO:0000256" key="12">
    <source>
        <dbReference type="ARBA" id="ARBA00034617"/>
    </source>
</evidence>
<dbReference type="EC" id="5.6.2.4" evidence="13"/>
<dbReference type="InterPro" id="IPR000212">
    <property type="entry name" value="DNA_helicase_UvrD/REP"/>
</dbReference>
<organism evidence="19 20">
    <name type="scientific">Novosphingobium humi</name>
    <dbReference type="NCBI Taxonomy" id="2282397"/>
    <lineage>
        <taxon>Bacteria</taxon>
        <taxon>Pseudomonadati</taxon>
        <taxon>Pseudomonadota</taxon>
        <taxon>Alphaproteobacteria</taxon>
        <taxon>Sphingomonadales</taxon>
        <taxon>Sphingomonadaceae</taxon>
        <taxon>Novosphingobium</taxon>
    </lineage>
</organism>
<dbReference type="InterPro" id="IPR027417">
    <property type="entry name" value="P-loop_NTPase"/>
</dbReference>
<reference evidence="19 20" key="1">
    <citation type="submission" date="2023-02" db="EMBL/GenBank/DDBJ databases">
        <title>Genome sequence of Novosphingobium humi KACC 19094.</title>
        <authorList>
            <person name="Kim S."/>
            <person name="Heo J."/>
            <person name="Kwon S.-W."/>
        </authorList>
    </citation>
    <scope>NUCLEOTIDE SEQUENCE [LARGE SCALE GENOMIC DNA]</scope>
    <source>
        <strain evidence="19 20">KACC 19094</strain>
        <plasmid evidence="19 20">unnamed3</plasmid>
    </source>
</reference>
<dbReference type="Pfam" id="PF12705">
    <property type="entry name" value="PDDEXK_1"/>
    <property type="match status" value="1"/>
</dbReference>
<comment type="catalytic activity">
    <reaction evidence="15">
        <text>ATP + H2O = ADP + phosphate + H(+)</text>
        <dbReference type="Rhea" id="RHEA:13065"/>
        <dbReference type="ChEBI" id="CHEBI:15377"/>
        <dbReference type="ChEBI" id="CHEBI:15378"/>
        <dbReference type="ChEBI" id="CHEBI:30616"/>
        <dbReference type="ChEBI" id="CHEBI:43474"/>
        <dbReference type="ChEBI" id="CHEBI:456216"/>
        <dbReference type="EC" id="5.6.2.4"/>
    </reaction>
</comment>
<dbReference type="Pfam" id="PF13361">
    <property type="entry name" value="UvrD_C"/>
    <property type="match status" value="1"/>
</dbReference>
<keyword evidence="11" id="KW-0413">Isomerase</keyword>
<comment type="similarity">
    <text evidence="1">Belongs to the helicase family. UvrD subfamily.</text>
</comment>
<keyword evidence="8 16" id="KW-0067">ATP-binding</keyword>
<dbReference type="RefSeq" id="WP_273620532.1">
    <property type="nucleotide sequence ID" value="NZ_CP117420.1"/>
</dbReference>
<evidence type="ECO:0000256" key="10">
    <source>
        <dbReference type="ARBA" id="ARBA00023204"/>
    </source>
</evidence>
<dbReference type="PANTHER" id="PTHR11070">
    <property type="entry name" value="UVRD / RECB / PCRA DNA HELICASE FAMILY MEMBER"/>
    <property type="match status" value="1"/>
</dbReference>
<keyword evidence="6 16" id="KW-0347">Helicase</keyword>
<evidence type="ECO:0000256" key="8">
    <source>
        <dbReference type="ARBA" id="ARBA00022840"/>
    </source>
</evidence>
<dbReference type="InterPro" id="IPR013986">
    <property type="entry name" value="DExx_box_DNA_helicase_dom_sf"/>
</dbReference>
<evidence type="ECO:0000259" key="17">
    <source>
        <dbReference type="PROSITE" id="PS51198"/>
    </source>
</evidence>
<keyword evidence="4" id="KW-0227">DNA damage</keyword>
<dbReference type="SUPFAM" id="SSF52980">
    <property type="entry name" value="Restriction endonuclease-like"/>
    <property type="match status" value="1"/>
</dbReference>
<dbReference type="SUPFAM" id="SSF52540">
    <property type="entry name" value="P-loop containing nucleoside triphosphate hydrolases"/>
    <property type="match status" value="1"/>
</dbReference>
<sequence>MTELSIVPAGAGAGKTHHIQTTLTRWVREGLVRPERILAVTFTEAAAGELRQRIRAALIADGNLDAALSVERAYVSTIHGLGRRLLIEHAFAGGASPQLRLIAEDEQDLLIRRAIEENPALGDLARNLDAYGYRGSFVSDDSAEDSFRAKLLNVIGLLRTLGPRGQDRAMADFVEASIRDGYGAPAPRGETLDAELRAAVGAMLEAFPRGIADGATSAAAQKDFRANFLDLGRASRMLAKGGKDWKLWQKLRGLRKTKRGSPTPEGYDDLADAVMAAADKLAIHPGPLAEAIAHARALVEGAQSAMADYEARKRSLGVIDFSDMVTNAAQLLRSHPAVLGAIMDEVDCVIVDEFQDTNPIQFTFLWTLARQAKRALIVGDTKQAIMGFQGADPRLTTALTQQFETDPLTHNWRSDPRIMEFVNALGPCLFGDAYAPLAPTQAQGEGTALEILQLAQKRSARKGGKPQHFVADRIQTMLGEGVIIKDRHTGLPRALEPRDIAILAPTHNHCAAYAGALRALGLPVRVAEGGWWNSRIVQAAAFALRYAVDPSDVHNGLCIATLGPSAMPLEDALRVVAAGGALEAPELAALGALWPEALAMPVDALLHRVIAAAGLRGWCDHLEDPAQMRADLLRFEAEASAFIEAHRDMREASGFYGQSAHVFLGWLENRIGLKGEDKRPNPSGAEADGIEIVTWHASKGREWPVVVVACLDHKLDPRAGTFTTQFPGFDDLNRVIEDAKLAYAPGFAAPEATERFLAGLRPEADETARRLLYVALTRARNRLVVEWPQDDGAEDEPLPITGRRLMEAHGGLALKANTLTIGGATFPARVYALGADMPPCFEEGAPAAAQASREPRYALRAGVPVAGVAVVSPSLAVETGRAMPVALTTSPIAPGWRVLGEGIAGAAEKGTAVHEALRILLQRPDLAHRVAAHCRLDAEDVEALTAQARGLATALAAKGYPELHVEQVLEIPLADGGTLSAIVDLIAEGPDGYIIVDHKSGPVPDHGLRMAGYWPQLAAYADAVEAAGDKPVRGVAVFWTETGEWSVAG</sequence>
<evidence type="ECO:0000256" key="14">
    <source>
        <dbReference type="ARBA" id="ARBA00034923"/>
    </source>
</evidence>
<feature type="binding site" evidence="16">
    <location>
        <begin position="9"/>
        <end position="16"/>
    </location>
    <ligand>
        <name>ATP</name>
        <dbReference type="ChEBI" id="CHEBI:30616"/>
    </ligand>
</feature>
<keyword evidence="2" id="KW-0540">Nuclease</keyword>
<dbReference type="Gene3D" id="1.10.10.160">
    <property type="match status" value="1"/>
</dbReference>
<evidence type="ECO:0000256" key="11">
    <source>
        <dbReference type="ARBA" id="ARBA00023235"/>
    </source>
</evidence>
<dbReference type="EMBL" id="CP117420">
    <property type="protein sequence ID" value="WCT80264.1"/>
    <property type="molecule type" value="Genomic_DNA"/>
</dbReference>
<feature type="domain" description="UvrD-like helicase ATP-binding" evidence="17">
    <location>
        <begin position="1"/>
        <end position="415"/>
    </location>
</feature>
<evidence type="ECO:0000256" key="2">
    <source>
        <dbReference type="ARBA" id="ARBA00022722"/>
    </source>
</evidence>
<evidence type="ECO:0000259" key="18">
    <source>
        <dbReference type="PROSITE" id="PS51217"/>
    </source>
</evidence>
<proteinExistence type="inferred from homology"/>
<evidence type="ECO:0000256" key="16">
    <source>
        <dbReference type="PROSITE-ProRule" id="PRU00560"/>
    </source>
</evidence>
<dbReference type="PROSITE" id="PS51217">
    <property type="entry name" value="UVRD_HELICASE_CTER"/>
    <property type="match status" value="1"/>
</dbReference>
<evidence type="ECO:0000256" key="13">
    <source>
        <dbReference type="ARBA" id="ARBA00034808"/>
    </source>
</evidence>
<evidence type="ECO:0000256" key="4">
    <source>
        <dbReference type="ARBA" id="ARBA00022763"/>
    </source>
</evidence>
<keyword evidence="3 16" id="KW-0547">Nucleotide-binding</keyword>
<keyword evidence="5 16" id="KW-0378">Hydrolase</keyword>
<evidence type="ECO:0000313" key="20">
    <source>
        <dbReference type="Proteomes" id="UP001218231"/>
    </source>
</evidence>
<evidence type="ECO:0000256" key="15">
    <source>
        <dbReference type="ARBA" id="ARBA00048988"/>
    </source>
</evidence>
<geneLocation type="plasmid" evidence="19 20">
    <name>unnamed3</name>
</geneLocation>
<dbReference type="Gene3D" id="3.40.50.300">
    <property type="entry name" value="P-loop containing nucleotide triphosphate hydrolases"/>
    <property type="match status" value="4"/>
</dbReference>
<dbReference type="InterPro" id="IPR038726">
    <property type="entry name" value="PDDEXK_AddAB-type"/>
</dbReference>
<dbReference type="PANTHER" id="PTHR11070:SF2">
    <property type="entry name" value="ATP-DEPENDENT DNA HELICASE SRS2"/>
    <property type="match status" value="1"/>
</dbReference>
<feature type="domain" description="UvrD-like helicase C-terminal" evidence="18">
    <location>
        <begin position="416"/>
        <end position="700"/>
    </location>
</feature>
<evidence type="ECO:0000256" key="5">
    <source>
        <dbReference type="ARBA" id="ARBA00022801"/>
    </source>
</evidence>
<gene>
    <name evidence="19" type="ORF">PQ457_22085</name>
</gene>
<keyword evidence="9" id="KW-0238">DNA-binding</keyword>
<accession>A0ABY7U7I0</accession>
<dbReference type="InterPro" id="IPR014017">
    <property type="entry name" value="DNA_helicase_UvrD-like_C"/>
</dbReference>
<comment type="catalytic activity">
    <reaction evidence="12">
        <text>Couples ATP hydrolysis with the unwinding of duplex DNA by translocating in the 3'-5' direction.</text>
        <dbReference type="EC" id="5.6.2.4"/>
    </reaction>
</comment>
<evidence type="ECO:0000256" key="6">
    <source>
        <dbReference type="ARBA" id="ARBA00022806"/>
    </source>
</evidence>
<keyword evidence="10" id="KW-0234">DNA repair</keyword>
<evidence type="ECO:0000256" key="3">
    <source>
        <dbReference type="ARBA" id="ARBA00022741"/>
    </source>
</evidence>
<keyword evidence="20" id="KW-1185">Reference proteome</keyword>
<evidence type="ECO:0000313" key="19">
    <source>
        <dbReference type="EMBL" id="WCT80264.1"/>
    </source>
</evidence>
<keyword evidence="7" id="KW-0269">Exonuclease</keyword>
<keyword evidence="19" id="KW-0614">Plasmid</keyword>